<sequence>MIPGAIDFVKKKWLTPEQDSPEATMSTLATTKPEVLPQYMTAMAGWLDAQVKFFNRDVTGTPSQWVVDLRAAIRPIATIGAGAMLGIMVFASISEYKVDPTMAASLAGVRLSCEAIVSSWFGSRISIHK</sequence>
<gene>
    <name evidence="4" type="ORF">MM415A00275_0031</name>
    <name evidence="2" type="ORF">MM415B00324_0019</name>
    <name evidence="3" type="ORF">TM448A04054_0016</name>
</gene>
<protein>
    <submittedName>
        <fullName evidence="2">Uncharacterized protein</fullName>
    </submittedName>
</protein>
<dbReference type="EMBL" id="MT142512">
    <property type="protein sequence ID" value="QJA83526.1"/>
    <property type="molecule type" value="Genomic_DNA"/>
</dbReference>
<evidence type="ECO:0000313" key="4">
    <source>
        <dbReference type="EMBL" id="QJA83526.1"/>
    </source>
</evidence>
<keyword evidence="1" id="KW-1133">Transmembrane helix</keyword>
<reference evidence="2" key="1">
    <citation type="submission" date="2020-03" db="EMBL/GenBank/DDBJ databases">
        <title>The deep terrestrial virosphere.</title>
        <authorList>
            <person name="Holmfeldt K."/>
            <person name="Nilsson E."/>
            <person name="Simone D."/>
            <person name="Lopez-Fernandez M."/>
            <person name="Wu X."/>
            <person name="de Brujin I."/>
            <person name="Lundin D."/>
            <person name="Andersson A."/>
            <person name="Bertilsson S."/>
            <person name="Dopson M."/>
        </authorList>
    </citation>
    <scope>NUCLEOTIDE SEQUENCE</scope>
    <source>
        <strain evidence="4">MM415A00275</strain>
        <strain evidence="2">MM415B00324</strain>
        <strain evidence="3">TM448A04054</strain>
    </source>
</reference>
<feature type="transmembrane region" description="Helical" evidence="1">
    <location>
        <begin position="72"/>
        <end position="93"/>
    </location>
</feature>
<organism evidence="2">
    <name type="scientific">viral metagenome</name>
    <dbReference type="NCBI Taxonomy" id="1070528"/>
    <lineage>
        <taxon>unclassified sequences</taxon>
        <taxon>metagenomes</taxon>
        <taxon>organismal metagenomes</taxon>
    </lineage>
</organism>
<evidence type="ECO:0000256" key="1">
    <source>
        <dbReference type="SAM" id="Phobius"/>
    </source>
</evidence>
<dbReference type="EMBL" id="MT144454">
    <property type="protein sequence ID" value="QJA53832.1"/>
    <property type="molecule type" value="Genomic_DNA"/>
</dbReference>
<name>A0A6H1Z6V2_9ZZZZ</name>
<dbReference type="AlphaFoldDB" id="A0A6H1Z6V2"/>
<evidence type="ECO:0000313" key="2">
    <source>
        <dbReference type="EMBL" id="QJA43189.1"/>
    </source>
</evidence>
<evidence type="ECO:0000313" key="3">
    <source>
        <dbReference type="EMBL" id="QJA53832.1"/>
    </source>
</evidence>
<keyword evidence="1" id="KW-0472">Membrane</keyword>
<dbReference type="EMBL" id="MT141562">
    <property type="protein sequence ID" value="QJA43189.1"/>
    <property type="molecule type" value="Genomic_DNA"/>
</dbReference>
<proteinExistence type="predicted"/>
<keyword evidence="1" id="KW-0812">Transmembrane</keyword>
<accession>A0A6H1Z6V2</accession>